<name>A0A016V8M3_9BILA</name>
<feature type="transmembrane region" description="Helical" evidence="1">
    <location>
        <begin position="272"/>
        <end position="292"/>
    </location>
</feature>
<comment type="caution">
    <text evidence="2">The sequence shown here is derived from an EMBL/GenBank/DDBJ whole genome shotgun (WGS) entry which is preliminary data.</text>
</comment>
<evidence type="ECO:0000313" key="2">
    <source>
        <dbReference type="EMBL" id="EYC23616.1"/>
    </source>
</evidence>
<evidence type="ECO:0000313" key="3">
    <source>
        <dbReference type="Proteomes" id="UP000024635"/>
    </source>
</evidence>
<feature type="transmembrane region" description="Helical" evidence="1">
    <location>
        <begin position="195"/>
        <end position="218"/>
    </location>
</feature>
<dbReference type="Proteomes" id="UP000024635">
    <property type="component" value="Unassembled WGS sequence"/>
</dbReference>
<reference evidence="3" key="1">
    <citation type="journal article" date="2015" name="Nat. Genet.">
        <title>The genome and transcriptome of the zoonotic hookworm Ancylostoma ceylanicum identify infection-specific gene families.</title>
        <authorList>
            <person name="Schwarz E.M."/>
            <person name="Hu Y."/>
            <person name="Antoshechkin I."/>
            <person name="Miller M.M."/>
            <person name="Sternberg P.W."/>
            <person name="Aroian R.V."/>
        </authorList>
    </citation>
    <scope>NUCLEOTIDE SEQUENCE</scope>
    <source>
        <strain evidence="3">HY135</strain>
    </source>
</reference>
<dbReference type="OrthoDB" id="5873772at2759"/>
<evidence type="ECO:0000256" key="1">
    <source>
        <dbReference type="SAM" id="Phobius"/>
    </source>
</evidence>
<keyword evidence="1" id="KW-1133">Transmembrane helix</keyword>
<gene>
    <name evidence="2" type="primary">Acey_s0015.g2747</name>
    <name evidence="2" type="ORF">Y032_0015g2747</name>
</gene>
<proteinExistence type="predicted"/>
<keyword evidence="1" id="KW-0812">Transmembrane</keyword>
<organism evidence="2 3">
    <name type="scientific">Ancylostoma ceylanicum</name>
    <dbReference type="NCBI Taxonomy" id="53326"/>
    <lineage>
        <taxon>Eukaryota</taxon>
        <taxon>Metazoa</taxon>
        <taxon>Ecdysozoa</taxon>
        <taxon>Nematoda</taxon>
        <taxon>Chromadorea</taxon>
        <taxon>Rhabditida</taxon>
        <taxon>Rhabditina</taxon>
        <taxon>Rhabditomorpha</taxon>
        <taxon>Strongyloidea</taxon>
        <taxon>Ancylostomatidae</taxon>
        <taxon>Ancylostomatinae</taxon>
        <taxon>Ancylostoma</taxon>
    </lineage>
</organism>
<dbReference type="EMBL" id="JARK01001351">
    <property type="protein sequence ID" value="EYC23616.1"/>
    <property type="molecule type" value="Genomic_DNA"/>
</dbReference>
<sequence>MLQRGEMDDEKSAMLELLMETSGATFGINKALDHMKKSDEAHTKNSVQMTKQDVEETLGKKARLKIDVIQRMEKTYNTEQMDSFKKRGFAFMTTRQRRMVYGLASPFHTESMRRRTKGMSAPHLERRLINFIRLQALGNSGYNRRMKIDLISSPTILAHFEGQPIFNVHSVFSPVILSSFVSSPTLIGPLILSPWLLSILVASPWALCPIILSPFSFVPIILSPVVMSPFVLSPGIFSPAVLSPLLMIPYILSPGVFNPLVLSPLVLSPFVLSPSFGSPVILSPALLAPLVLSPLHHSSLVLSPSLLSPAIASDGEGSLIVLSPDLGAG</sequence>
<dbReference type="PANTHER" id="PTHR21523:SF37">
    <property type="entry name" value="MLT-TEN (MLT-10) RELATED"/>
    <property type="match status" value="1"/>
</dbReference>
<dbReference type="STRING" id="53326.A0A016V8M3"/>
<keyword evidence="1" id="KW-0472">Membrane</keyword>
<dbReference type="Pfam" id="PF04870">
    <property type="entry name" value="Moulting_cycle"/>
    <property type="match status" value="1"/>
</dbReference>
<keyword evidence="3" id="KW-1185">Reference proteome</keyword>
<dbReference type="InterPro" id="IPR006954">
    <property type="entry name" value="Mlt-10-like"/>
</dbReference>
<feature type="transmembrane region" description="Helical" evidence="1">
    <location>
        <begin position="230"/>
        <end position="252"/>
    </location>
</feature>
<dbReference type="PANTHER" id="PTHR21523">
    <property type="match status" value="1"/>
</dbReference>
<dbReference type="AlphaFoldDB" id="A0A016V8M3"/>
<protein>
    <submittedName>
        <fullName evidence="2">Uncharacterized protein</fullName>
    </submittedName>
</protein>
<accession>A0A016V8M3</accession>